<protein>
    <submittedName>
        <fullName evidence="2">Unannotated protein</fullName>
    </submittedName>
</protein>
<organism evidence="2">
    <name type="scientific">freshwater metagenome</name>
    <dbReference type="NCBI Taxonomy" id="449393"/>
    <lineage>
        <taxon>unclassified sequences</taxon>
        <taxon>metagenomes</taxon>
        <taxon>ecological metagenomes</taxon>
    </lineage>
</organism>
<accession>A0A6J7P2I6</accession>
<name>A0A6J7P2I6_9ZZZZ</name>
<sequence length="151" mass="16131">MLGASTAATTASSSTSHISEILRLMPIGTGRSDLSTMASGCTPMLRSAATECCVGLVFNSPLGPMYGSSETWRKNTLSRPRSWRTCRAASRNGSDSMSPTVPPISVMTTSTSGPPIERMRALISLVMCGITCTVSPRYSPRRSLAITWEYT</sequence>
<proteinExistence type="predicted"/>
<gene>
    <name evidence="2" type="ORF">UFOPK3992_00541</name>
</gene>
<evidence type="ECO:0000313" key="2">
    <source>
        <dbReference type="EMBL" id="CAB4999431.1"/>
    </source>
</evidence>
<evidence type="ECO:0000256" key="1">
    <source>
        <dbReference type="SAM" id="MobiDB-lite"/>
    </source>
</evidence>
<dbReference type="AlphaFoldDB" id="A0A6J7P2I6"/>
<dbReference type="EMBL" id="CAFBOZ010000058">
    <property type="protein sequence ID" value="CAB4999431.1"/>
    <property type="molecule type" value="Genomic_DNA"/>
</dbReference>
<reference evidence="2" key="1">
    <citation type="submission" date="2020-05" db="EMBL/GenBank/DDBJ databases">
        <authorList>
            <person name="Chiriac C."/>
            <person name="Salcher M."/>
            <person name="Ghai R."/>
            <person name="Kavagutti S V."/>
        </authorList>
    </citation>
    <scope>NUCLEOTIDE SEQUENCE</scope>
</reference>
<feature type="region of interest" description="Disordered" evidence="1">
    <location>
        <begin position="88"/>
        <end position="112"/>
    </location>
</feature>